<keyword evidence="4" id="KW-1185">Reference proteome</keyword>
<feature type="region of interest" description="Disordered" evidence="1">
    <location>
        <begin position="1"/>
        <end position="151"/>
    </location>
</feature>
<dbReference type="GO" id="GO:0003682">
    <property type="term" value="F:chromatin binding"/>
    <property type="evidence" value="ECO:0007669"/>
    <property type="project" value="TreeGrafter"/>
</dbReference>
<feature type="region of interest" description="Disordered" evidence="1">
    <location>
        <begin position="582"/>
        <end position="610"/>
    </location>
</feature>
<proteinExistence type="predicted"/>
<dbReference type="GO" id="GO:0008278">
    <property type="term" value="C:cohesin complex"/>
    <property type="evidence" value="ECO:0007669"/>
    <property type="project" value="TreeGrafter"/>
</dbReference>
<evidence type="ECO:0000256" key="1">
    <source>
        <dbReference type="SAM" id="MobiDB-lite"/>
    </source>
</evidence>
<evidence type="ECO:0000313" key="3">
    <source>
        <dbReference type="EMBL" id="PVU92806.1"/>
    </source>
</evidence>
<dbReference type="PANTHER" id="PTHR11199">
    <property type="entry name" value="STROMAL ANTIGEN"/>
    <property type="match status" value="1"/>
</dbReference>
<dbReference type="InterPro" id="IPR039662">
    <property type="entry name" value="Cohesin_Scc3/SA"/>
</dbReference>
<dbReference type="InterPro" id="IPR016024">
    <property type="entry name" value="ARM-type_fold"/>
</dbReference>
<evidence type="ECO:0000313" key="4">
    <source>
        <dbReference type="Proteomes" id="UP000245383"/>
    </source>
</evidence>
<dbReference type="Proteomes" id="UP000245383">
    <property type="component" value="Unassembled WGS sequence"/>
</dbReference>
<protein>
    <recommendedName>
        <fullName evidence="2">SCD domain-containing protein</fullName>
    </recommendedName>
</protein>
<accession>A0A2T9YKD9</accession>
<dbReference type="Pfam" id="PF08514">
    <property type="entry name" value="STAG"/>
    <property type="match status" value="1"/>
</dbReference>
<dbReference type="InterPro" id="IPR013721">
    <property type="entry name" value="STAG"/>
</dbReference>
<feature type="compositionally biased region" description="Acidic residues" evidence="1">
    <location>
        <begin position="106"/>
        <end position="117"/>
    </location>
</feature>
<dbReference type="STRING" id="133385.A0A2T9YKD9"/>
<reference evidence="3 4" key="1">
    <citation type="journal article" date="2018" name="MBio">
        <title>Comparative Genomics Reveals the Core Gene Toolbox for the Fungus-Insect Symbiosis.</title>
        <authorList>
            <person name="Wang Y."/>
            <person name="Stata M."/>
            <person name="Wang W."/>
            <person name="Stajich J.E."/>
            <person name="White M.M."/>
            <person name="Moncalvo J.M."/>
        </authorList>
    </citation>
    <scope>NUCLEOTIDE SEQUENCE [LARGE SCALE GENOMIC DNA]</scope>
    <source>
        <strain evidence="3 4">SWE-8-4</strain>
    </source>
</reference>
<feature type="domain" description="SCD" evidence="2">
    <location>
        <begin position="413"/>
        <end position="499"/>
    </location>
</feature>
<sequence>MSEAIPPSVRASTSSATLAKNSPAKNLPSNKRPNVINSLDKSPKPSKKAKNIKNADILSSPPRRLNTPSRAAKKTLQIPKIEQDSHGSESESGILEQRSESSSDASEPELSEEEEDFYQAKRIVKNRTISKKKNIKTTPKPRSNKKKTLAQKPTALVSNDLAASIDYCCPLFSEIIFQESTIDKIAQSWISSYCSTNDEAIIEFVNLTLRASGALGSIEPSELYSKSSMEKSLDRLRIEANKSKPKLEPLISSKSKADKTKLNLFAQFINTIIKKASDVLIFGDNDQELDSSFQKNYLDVSTSQKSRFSLFFTVIGSWLEILSMNEYRPFRQTGTFVIFNIQTSIAVIKKTVRDNLSTVRRQILEDENKNAAKKSNKSSKSLRRVQLDERESELLLQTKILSERSDLILEKVLQFRYRDVYPSIRSECASFISDWIIKDSASFLKTNYLRYFGWLWHDSDEKVRLSSIDNVKRIINVGGSVAPMLRSFFDRFGSRLLQLAIADSDNNVMVAALKLTVKVIENGMLVTDENTVNSAVIQIKSKNKNKASGKILQATPRRKTKKTQIKNSPSFQNFSQQLLYESDDSSESSHSDQQTNTDKNLKDNQDDVDSANKRVNSTILDLYDFTYNNFDNQTEKDLFASNKAVGYLASLIVHSQPSVRSAAGMIVYQWIIETWLPSIKSNIIANNQVDNTENLNDESISELNEKWALYKSVALFLSQIDALSAAKISQTKFLINNLSSDENICSTDDDVTQNERIWNQGREFLSNLQIDEKQKLNFSTESVFGFGKNSSWVIASANSFYGKSAYFMDIDSVLGYLSEDHSKGADFNKLNQSQPLNSILILTKEQEIALLKAVLIWIGTQKSSLISKAKNSNNKIGISAINQQLYSLYKGFAKWINTLILRYRDQPQFLETLLSISVYGLSTQYYFDSGKLPELELLSSYLVQAIERNRTNIAICQLSVYLLAKIDESQVLDMSGTKISSVSARESKLSTKLGTILSKLVISSIKDIYLNSRIGEYNEKSLLGSLMCVRAILYDKDILEIAESTGKELESDDLSLYEDDQKISPVFKKLQYLALGNPLTGLNSDNTDQSCITIYSMNIVFNMLAWKSQHVNLGLKTLENQILQKLDDSLQNFDTDSLVTKAKSLVSERDNFLNLCLDFFNNDSTNIHIKITSLIASANIYILFSSDFTRTARNTQDAKSEMMMSVDRIKENLILKVDSETQTAWITSAVTIFNNWSTTILPWAVFVYDFDDGIKIKQNQSQTILSIYSNLIKTIPHNGYIVELARYFSKLITNGVFPFTFIPKVVAYVGKLGSEIVIREFEKKFSKEIHLLNNNLCKQLNLDDLSNVDESTTRKNDKKIQSDSNAADSKITGRKAHNSLKLTGFVALSVFDNIIKNMLDSLKVAIATENLQNYAIRELMKCLQLSFETCITNDLLLKQSGSQVYYKRQLSILPRIISTLLRSASINNAELNSITPHKNSIRQFGPPLVCSLWATLHKAVIKYGFEIIEMCCLEPLTNIVNEIDNENNQSSRKESDGKDQNKKLELQCAYERCSLWYYIISNVVNGLILPKHATIIKDALQKEEAEQWFSNETALQPDINLDAQDGEQDNKPNTDDLEDSNKIKNKNMESSTNTKPGEKLAKELANAALQPYIKVLEDQISKFNVAKTRLRNNTLLNSKDNTDDQLSTPSKSYIPINNHDINIV</sequence>
<dbReference type="EMBL" id="MBFR01000149">
    <property type="protein sequence ID" value="PVU92806.1"/>
    <property type="molecule type" value="Genomic_DNA"/>
</dbReference>
<dbReference type="GO" id="GO:0000785">
    <property type="term" value="C:chromatin"/>
    <property type="evidence" value="ECO:0007669"/>
    <property type="project" value="TreeGrafter"/>
</dbReference>
<gene>
    <name evidence="3" type="ORF">BB561_003614</name>
</gene>
<dbReference type="GO" id="GO:0007062">
    <property type="term" value="P:sister chromatid cohesion"/>
    <property type="evidence" value="ECO:0007669"/>
    <property type="project" value="UniProtKB-ARBA"/>
</dbReference>
<feature type="compositionally biased region" description="Polar residues" evidence="1">
    <location>
        <begin position="10"/>
        <end position="40"/>
    </location>
</feature>
<feature type="region of interest" description="Disordered" evidence="1">
    <location>
        <begin position="547"/>
        <end position="567"/>
    </location>
</feature>
<name>A0A2T9YKD9_9FUNG</name>
<dbReference type="GO" id="GO:0005634">
    <property type="term" value="C:nucleus"/>
    <property type="evidence" value="ECO:0007669"/>
    <property type="project" value="TreeGrafter"/>
</dbReference>
<dbReference type="OrthoDB" id="498590at2759"/>
<dbReference type="Pfam" id="PF21581">
    <property type="entry name" value="SCD"/>
    <property type="match status" value="1"/>
</dbReference>
<comment type="caution">
    <text evidence="3">The sequence shown here is derived from an EMBL/GenBank/DDBJ whole genome shotgun (WGS) entry which is preliminary data.</text>
</comment>
<feature type="compositionally biased region" description="Basic residues" evidence="1">
    <location>
        <begin position="122"/>
        <end position="135"/>
    </location>
</feature>
<dbReference type="PANTHER" id="PTHR11199:SF0">
    <property type="entry name" value="LD34181P-RELATED"/>
    <property type="match status" value="1"/>
</dbReference>
<dbReference type="PROSITE" id="PS51425">
    <property type="entry name" value="SCD"/>
    <property type="match status" value="1"/>
</dbReference>
<dbReference type="InterPro" id="IPR020839">
    <property type="entry name" value="SCD"/>
</dbReference>
<dbReference type="SUPFAM" id="SSF48371">
    <property type="entry name" value="ARM repeat"/>
    <property type="match status" value="1"/>
</dbReference>
<feature type="compositionally biased region" description="Basic and acidic residues" evidence="1">
    <location>
        <begin position="1608"/>
        <end position="1622"/>
    </location>
</feature>
<organism evidence="3 4">
    <name type="scientific">Smittium simulii</name>
    <dbReference type="NCBI Taxonomy" id="133385"/>
    <lineage>
        <taxon>Eukaryota</taxon>
        <taxon>Fungi</taxon>
        <taxon>Fungi incertae sedis</taxon>
        <taxon>Zoopagomycota</taxon>
        <taxon>Kickxellomycotina</taxon>
        <taxon>Harpellomycetes</taxon>
        <taxon>Harpellales</taxon>
        <taxon>Legeriomycetaceae</taxon>
        <taxon>Smittium</taxon>
    </lineage>
</organism>
<evidence type="ECO:0000259" key="2">
    <source>
        <dbReference type="PROSITE" id="PS51425"/>
    </source>
</evidence>
<feature type="region of interest" description="Disordered" evidence="1">
    <location>
        <begin position="1602"/>
        <end position="1637"/>
    </location>
</feature>